<feature type="region of interest" description="Disordered" evidence="1">
    <location>
        <begin position="28"/>
        <end position="77"/>
    </location>
</feature>
<keyword evidence="3" id="KW-1185">Reference proteome</keyword>
<proteinExistence type="predicted"/>
<dbReference type="Proteomes" id="UP000275846">
    <property type="component" value="Unassembled WGS sequence"/>
</dbReference>
<evidence type="ECO:0000313" key="3">
    <source>
        <dbReference type="Proteomes" id="UP000275846"/>
    </source>
</evidence>
<evidence type="ECO:0000313" key="4">
    <source>
        <dbReference type="WBParaSite" id="SSLN_0000966601-mRNA-1"/>
    </source>
</evidence>
<reference evidence="2 3" key="2">
    <citation type="submission" date="2018-11" db="EMBL/GenBank/DDBJ databases">
        <authorList>
            <consortium name="Pathogen Informatics"/>
        </authorList>
    </citation>
    <scope>NUCLEOTIDE SEQUENCE [LARGE SCALE GENOMIC DNA]</scope>
    <source>
        <strain evidence="2 3">NST_G2</strain>
    </source>
</reference>
<organism evidence="4">
    <name type="scientific">Schistocephalus solidus</name>
    <name type="common">Tapeworm</name>
    <dbReference type="NCBI Taxonomy" id="70667"/>
    <lineage>
        <taxon>Eukaryota</taxon>
        <taxon>Metazoa</taxon>
        <taxon>Spiralia</taxon>
        <taxon>Lophotrochozoa</taxon>
        <taxon>Platyhelminthes</taxon>
        <taxon>Cestoda</taxon>
        <taxon>Eucestoda</taxon>
        <taxon>Diphyllobothriidea</taxon>
        <taxon>Diphyllobothriidae</taxon>
        <taxon>Schistocephalus</taxon>
    </lineage>
</organism>
<gene>
    <name evidence="2" type="ORF">SSLN_LOCUS9311</name>
</gene>
<name>A0A183SYL3_SCHSO</name>
<accession>A0A183SYL3</accession>
<dbReference type="EMBL" id="UYSU01035168">
    <property type="protein sequence ID" value="VDL95696.1"/>
    <property type="molecule type" value="Genomic_DNA"/>
</dbReference>
<dbReference type="WBParaSite" id="SSLN_0000966601-mRNA-1">
    <property type="protein sequence ID" value="SSLN_0000966601-mRNA-1"/>
    <property type="gene ID" value="SSLN_0000966601"/>
</dbReference>
<dbReference type="AlphaFoldDB" id="A0A183SYL3"/>
<protein>
    <submittedName>
        <fullName evidence="4">Secreted protein</fullName>
    </submittedName>
</protein>
<sequence length="77" mass="7997">MLALMAMHLGASTGVGLTSRADLHCGHEEHAAPKRMTLNTSPACRKKAEPDPKQSAVSVARGGSDAAGSRTRTIEAK</sequence>
<evidence type="ECO:0000313" key="2">
    <source>
        <dbReference type="EMBL" id="VDL95696.1"/>
    </source>
</evidence>
<evidence type="ECO:0000256" key="1">
    <source>
        <dbReference type="SAM" id="MobiDB-lite"/>
    </source>
</evidence>
<reference evidence="4" key="1">
    <citation type="submission" date="2016-06" db="UniProtKB">
        <authorList>
            <consortium name="WormBaseParasite"/>
        </authorList>
    </citation>
    <scope>IDENTIFICATION</scope>
</reference>